<accession>A0A0B7KRR2</accession>
<keyword evidence="1" id="KW-0732">Signal</keyword>
<evidence type="ECO:0008006" key="3">
    <source>
        <dbReference type="Google" id="ProtNLM"/>
    </source>
</evidence>
<reference evidence="2" key="1">
    <citation type="submission" date="2015-01" db="EMBL/GenBank/DDBJ databases">
        <authorList>
            <person name="Durling Mikael"/>
        </authorList>
    </citation>
    <scope>NUCLEOTIDE SEQUENCE</scope>
</reference>
<sequence length="124" mass="13915">MYYLLLFATLGQACSSLTGQWEVQKGDTIYSAANALQQDYRDIIKLNVKMPYKDLKEGSKYTVPYIEGVSYPATWSTSSCTPVLHLNILTPTSARSSESEKITESVYINVTLYTGISTYDSRFI</sequence>
<dbReference type="AlphaFoldDB" id="A0A0B7KRR2"/>
<gene>
    <name evidence="2" type="ORF">BN869_000013713_1</name>
</gene>
<name>A0A0B7KRR2_BIOOC</name>
<protein>
    <recommendedName>
        <fullName evidence="3">LysM domain-containing protein</fullName>
    </recommendedName>
</protein>
<dbReference type="EMBL" id="CDPU01000120">
    <property type="protein sequence ID" value="CEO57655.1"/>
    <property type="molecule type" value="Genomic_DNA"/>
</dbReference>
<feature type="signal peptide" evidence="1">
    <location>
        <begin position="1"/>
        <end position="16"/>
    </location>
</feature>
<organism evidence="2">
    <name type="scientific">Bionectria ochroleuca</name>
    <name type="common">Gliocladium roseum</name>
    <dbReference type="NCBI Taxonomy" id="29856"/>
    <lineage>
        <taxon>Eukaryota</taxon>
        <taxon>Fungi</taxon>
        <taxon>Dikarya</taxon>
        <taxon>Ascomycota</taxon>
        <taxon>Pezizomycotina</taxon>
        <taxon>Sordariomycetes</taxon>
        <taxon>Hypocreomycetidae</taxon>
        <taxon>Hypocreales</taxon>
        <taxon>Bionectriaceae</taxon>
        <taxon>Clonostachys</taxon>
    </lineage>
</organism>
<feature type="chain" id="PRO_5002118481" description="LysM domain-containing protein" evidence="1">
    <location>
        <begin position="17"/>
        <end position="124"/>
    </location>
</feature>
<evidence type="ECO:0000313" key="2">
    <source>
        <dbReference type="EMBL" id="CEO57655.1"/>
    </source>
</evidence>
<proteinExistence type="predicted"/>
<evidence type="ECO:0000256" key="1">
    <source>
        <dbReference type="SAM" id="SignalP"/>
    </source>
</evidence>